<dbReference type="Gene3D" id="1.10.150.240">
    <property type="entry name" value="Putative phosphatase, domain 2"/>
    <property type="match status" value="1"/>
</dbReference>
<dbReference type="SUPFAM" id="SSF56784">
    <property type="entry name" value="HAD-like"/>
    <property type="match status" value="1"/>
</dbReference>
<reference evidence="1 2" key="1">
    <citation type="submission" date="2016-11" db="EMBL/GenBank/DDBJ databases">
        <authorList>
            <person name="Jaros S."/>
            <person name="Januszkiewicz K."/>
            <person name="Wedrychowicz H."/>
        </authorList>
    </citation>
    <scope>NUCLEOTIDE SEQUENCE [LARGE SCALE GENOMIC DNA]</scope>
    <source>
        <strain evidence="1 2">DSM 13106</strain>
    </source>
</reference>
<protein>
    <submittedName>
        <fullName evidence="1">Phosphoglycolate phosphatase</fullName>
    </submittedName>
</protein>
<dbReference type="InterPro" id="IPR041492">
    <property type="entry name" value="HAD_2"/>
</dbReference>
<dbReference type="Pfam" id="PF13419">
    <property type="entry name" value="HAD_2"/>
    <property type="match status" value="1"/>
</dbReference>
<evidence type="ECO:0000313" key="1">
    <source>
        <dbReference type="EMBL" id="SHI20223.1"/>
    </source>
</evidence>
<dbReference type="AlphaFoldDB" id="A0A1M5Z8J2"/>
<dbReference type="InterPro" id="IPR036412">
    <property type="entry name" value="HAD-like_sf"/>
</dbReference>
<sequence length="69" mass="8327">MKEYKHVIWDWNGTLLDDVQIAINSMNSLLRKRELPTLNNKTYRNIFTFPVKEYYSKLGFDFKVEPLKD</sequence>
<organism evidence="1 2">
    <name type="scientific">Sporanaerobacter acetigenes DSM 13106</name>
    <dbReference type="NCBI Taxonomy" id="1123281"/>
    <lineage>
        <taxon>Bacteria</taxon>
        <taxon>Bacillati</taxon>
        <taxon>Bacillota</taxon>
        <taxon>Tissierellia</taxon>
        <taxon>Tissierellales</taxon>
        <taxon>Sporanaerobacteraceae</taxon>
        <taxon>Sporanaerobacter</taxon>
    </lineage>
</organism>
<accession>A0A1M5Z8J2</accession>
<dbReference type="RefSeq" id="WP_072745423.1">
    <property type="nucleotide sequence ID" value="NZ_FQXR01000023.1"/>
</dbReference>
<proteinExistence type="predicted"/>
<dbReference type="EMBL" id="FQXR01000023">
    <property type="protein sequence ID" value="SHI20223.1"/>
    <property type="molecule type" value="Genomic_DNA"/>
</dbReference>
<dbReference type="Proteomes" id="UP000184389">
    <property type="component" value="Unassembled WGS sequence"/>
</dbReference>
<gene>
    <name evidence="1" type="ORF">SAMN02745180_02829</name>
</gene>
<dbReference type="InterPro" id="IPR023198">
    <property type="entry name" value="PGP-like_dom2"/>
</dbReference>
<dbReference type="STRING" id="1123281.SAMN02745180_02829"/>
<name>A0A1M5Z8J2_9FIRM</name>
<keyword evidence="2" id="KW-1185">Reference proteome</keyword>
<evidence type="ECO:0000313" key="2">
    <source>
        <dbReference type="Proteomes" id="UP000184389"/>
    </source>
</evidence>